<dbReference type="EMBL" id="AMFJ01034417">
    <property type="protein sequence ID" value="EKD29429.1"/>
    <property type="molecule type" value="Genomic_DNA"/>
</dbReference>
<dbReference type="Pfam" id="PF19617">
    <property type="entry name" value="DUF6122"/>
    <property type="match status" value="1"/>
</dbReference>
<organism evidence="2">
    <name type="scientific">uncultured bacterium</name>
    <name type="common">gcode 4</name>
    <dbReference type="NCBI Taxonomy" id="1234023"/>
    <lineage>
        <taxon>Bacteria</taxon>
        <taxon>environmental samples</taxon>
    </lineage>
</organism>
<evidence type="ECO:0000256" key="1">
    <source>
        <dbReference type="SAM" id="Phobius"/>
    </source>
</evidence>
<keyword evidence="1" id="KW-1133">Transmembrane helix</keyword>
<proteinExistence type="predicted"/>
<accession>K1YVW7</accession>
<reference evidence="2" key="1">
    <citation type="journal article" date="2012" name="Science">
        <title>Fermentation, hydrogen, and sulfur metabolism in multiple uncultivated bacterial phyla.</title>
        <authorList>
            <person name="Wrighton K.C."/>
            <person name="Thomas B.C."/>
            <person name="Sharon I."/>
            <person name="Miller C.S."/>
            <person name="Castelle C.J."/>
            <person name="VerBerkmoes N.C."/>
            <person name="Wilkins M.J."/>
            <person name="Hettich R.L."/>
            <person name="Lipton M.S."/>
            <person name="Williams K.H."/>
            <person name="Long P.E."/>
            <person name="Banfield J.F."/>
        </authorList>
    </citation>
    <scope>NUCLEOTIDE SEQUENCE [LARGE SCALE GENOMIC DNA]</scope>
</reference>
<keyword evidence="1" id="KW-0472">Membrane</keyword>
<name>K1YVW7_9BACT</name>
<evidence type="ECO:0008006" key="3">
    <source>
        <dbReference type="Google" id="ProtNLM"/>
    </source>
</evidence>
<gene>
    <name evidence="2" type="ORF">ACD_78C00417G0007</name>
</gene>
<feature type="transmembrane region" description="Helical" evidence="1">
    <location>
        <begin position="61"/>
        <end position="78"/>
    </location>
</feature>
<sequence length="109" mass="12997">MLTPTHIAFDLGIYFLLKETGLVDPNNMDILFLLSAQFIDLDHLFSKPIYHPKRNWFQTHFLHKNWLSVCIVSIALILLYRPLLFLWIGLLSHIFLDFVYIRMHKIDIK</sequence>
<dbReference type="InterPro" id="IPR046125">
    <property type="entry name" value="DUF6122"/>
</dbReference>
<evidence type="ECO:0000313" key="2">
    <source>
        <dbReference type="EMBL" id="EKD29429.1"/>
    </source>
</evidence>
<comment type="caution">
    <text evidence="2">The sequence shown here is derived from an EMBL/GenBank/DDBJ whole genome shotgun (WGS) entry which is preliminary data.</text>
</comment>
<protein>
    <recommendedName>
        <fullName evidence="3">Membrane-bound metal-dependent hydrolase</fullName>
    </recommendedName>
</protein>
<keyword evidence="1" id="KW-0812">Transmembrane</keyword>
<dbReference type="AlphaFoldDB" id="K1YVW7"/>